<keyword evidence="4" id="KW-1185">Reference proteome</keyword>
<feature type="transmembrane region" description="Helical" evidence="1">
    <location>
        <begin position="40"/>
        <end position="60"/>
    </location>
</feature>
<evidence type="ECO:0000313" key="3">
    <source>
        <dbReference type="EMBL" id="EIM57688.1"/>
    </source>
</evidence>
<dbReference type="GO" id="GO:0052621">
    <property type="term" value="F:diguanylate cyclase activity"/>
    <property type="evidence" value="ECO:0007669"/>
    <property type="project" value="TreeGrafter"/>
</dbReference>
<dbReference type="EMBL" id="CM001487">
    <property type="protein sequence ID" value="EIM57688.1"/>
    <property type="molecule type" value="Genomic_DNA"/>
</dbReference>
<dbReference type="SMART" id="SM00267">
    <property type="entry name" value="GGDEF"/>
    <property type="match status" value="1"/>
</dbReference>
<feature type="transmembrane region" description="Helical" evidence="1">
    <location>
        <begin position="111"/>
        <end position="136"/>
    </location>
</feature>
<dbReference type="PANTHER" id="PTHR45138:SF9">
    <property type="entry name" value="DIGUANYLATE CYCLASE DGCM-RELATED"/>
    <property type="match status" value="1"/>
</dbReference>
<protein>
    <submittedName>
        <fullName evidence="3">Diguanylate cyclase (GGDEF) domain-containing protein</fullName>
    </submittedName>
</protein>
<dbReference type="InterPro" id="IPR029787">
    <property type="entry name" value="Nucleotide_cyclase"/>
</dbReference>
<dbReference type="PROSITE" id="PS50887">
    <property type="entry name" value="GGDEF"/>
    <property type="match status" value="1"/>
</dbReference>
<dbReference type="GO" id="GO:0005886">
    <property type="term" value="C:plasma membrane"/>
    <property type="evidence" value="ECO:0007669"/>
    <property type="project" value="TreeGrafter"/>
</dbReference>
<dbReference type="CDD" id="cd01949">
    <property type="entry name" value="GGDEF"/>
    <property type="match status" value="1"/>
</dbReference>
<feature type="transmembrane region" description="Helical" evidence="1">
    <location>
        <begin position="6"/>
        <end position="28"/>
    </location>
</feature>
<dbReference type="InterPro" id="IPR050469">
    <property type="entry name" value="Diguanylate_Cyclase"/>
</dbReference>
<dbReference type="HOGENOM" id="CLU_058778_0_0_9"/>
<dbReference type="Gene3D" id="3.30.70.270">
    <property type="match status" value="1"/>
</dbReference>
<dbReference type="OrthoDB" id="9804955at2"/>
<dbReference type="GO" id="GO:0043709">
    <property type="term" value="P:cell adhesion involved in single-species biofilm formation"/>
    <property type="evidence" value="ECO:0007669"/>
    <property type="project" value="TreeGrafter"/>
</dbReference>
<dbReference type="NCBIfam" id="TIGR00254">
    <property type="entry name" value="GGDEF"/>
    <property type="match status" value="1"/>
</dbReference>
<feature type="transmembrane region" description="Helical" evidence="1">
    <location>
        <begin position="183"/>
        <end position="203"/>
    </location>
</feature>
<reference evidence="3 4" key="2">
    <citation type="submission" date="2012-02" db="EMBL/GenBank/DDBJ databases">
        <title>Improved High-Quality Draft sequence of Eubacterium cellulosolvens 6.</title>
        <authorList>
            <consortium name="US DOE Joint Genome Institute"/>
            <person name="Lucas S."/>
            <person name="Han J."/>
            <person name="Lapidus A."/>
            <person name="Cheng J.-F."/>
            <person name="Goodwin L."/>
            <person name="Pitluck S."/>
            <person name="Peters L."/>
            <person name="Mikhailova N."/>
            <person name="Gu W."/>
            <person name="Detter J.C."/>
            <person name="Han C."/>
            <person name="Tapia R."/>
            <person name="Land M."/>
            <person name="Hauser L."/>
            <person name="Kyrpides N."/>
            <person name="Ivanova N."/>
            <person name="Pagani I."/>
            <person name="Johnson E."/>
            <person name="Mukhopadhyay B."/>
            <person name="Anderson I."/>
            <person name="Woyke T."/>
        </authorList>
    </citation>
    <scope>NUCLEOTIDE SEQUENCE [LARGE SCALE GENOMIC DNA]</scope>
    <source>
        <strain evidence="3 4">6</strain>
    </source>
</reference>
<dbReference type="PANTHER" id="PTHR45138">
    <property type="entry name" value="REGULATORY COMPONENTS OF SENSORY TRANSDUCTION SYSTEM"/>
    <property type="match status" value="1"/>
</dbReference>
<proteinExistence type="predicted"/>
<dbReference type="InterPro" id="IPR000160">
    <property type="entry name" value="GGDEF_dom"/>
</dbReference>
<dbReference type="AlphaFoldDB" id="I5AV65"/>
<dbReference type="Proteomes" id="UP000005753">
    <property type="component" value="Chromosome"/>
</dbReference>
<feature type="transmembrane region" description="Helical" evidence="1">
    <location>
        <begin position="209"/>
        <end position="227"/>
    </location>
</feature>
<dbReference type="SUPFAM" id="SSF55073">
    <property type="entry name" value="Nucleotide cyclase"/>
    <property type="match status" value="1"/>
</dbReference>
<keyword evidence="1" id="KW-0812">Transmembrane</keyword>
<feature type="domain" description="GGDEF" evidence="2">
    <location>
        <begin position="255"/>
        <end position="383"/>
    </location>
</feature>
<accession>I5AV65</accession>
<feature type="transmembrane region" description="Helical" evidence="1">
    <location>
        <begin position="148"/>
        <end position="171"/>
    </location>
</feature>
<sequence length="383" mass="45292">MTEIQYYFRDFGLEFFYIAMAMLVFWNISQKMVTQWEKLIFRKAIVCYILYILTDTLWYINDSNMHHWGRRGMYLIAVMYAMFHVGCNYNIFLLCMARMKYEFVLTRTRRILLMMPALLVFLLHLLPMCSSGILYYSGDYIELGEYYFVLQIISGIYMPMLFVLAAAKVKVEKNPVVRKEDRCIMIFSFFPCVCYMIEFFFTWATMKPYVLLGCIVWLFLLFQNRGLNTDFLTGLNNRVRLEMYFHEISGYFEEKSYYIFMMDMNDFKSINDNFGHVEGDRALVLTAEALRDIAGRTGCFVARYGGDEFAVIGCLEEMDPERFGRMIMAAVEEKAEGEKLPYPLTISVGYARCLKDGHTFRQLIDIADEMMYRNKKRVKESTR</sequence>
<evidence type="ECO:0000256" key="1">
    <source>
        <dbReference type="SAM" id="Phobius"/>
    </source>
</evidence>
<dbReference type="eggNOG" id="COG2199">
    <property type="taxonomic scope" value="Bacteria"/>
</dbReference>
<name>I5AV65_EUBC6</name>
<reference evidence="3 4" key="1">
    <citation type="submission" date="2010-08" db="EMBL/GenBank/DDBJ databases">
        <authorList>
            <consortium name="US DOE Joint Genome Institute (JGI-PGF)"/>
            <person name="Lucas S."/>
            <person name="Copeland A."/>
            <person name="Lapidus A."/>
            <person name="Cheng J.-F."/>
            <person name="Bruce D."/>
            <person name="Goodwin L."/>
            <person name="Pitluck S."/>
            <person name="Land M.L."/>
            <person name="Hauser L."/>
            <person name="Chang Y.-J."/>
            <person name="Anderson I.J."/>
            <person name="Johnson E."/>
            <person name="Mulhopadhyay B."/>
            <person name="Kyrpides N."/>
            <person name="Woyke T.J."/>
        </authorList>
    </citation>
    <scope>NUCLEOTIDE SEQUENCE [LARGE SCALE GENOMIC DNA]</scope>
    <source>
        <strain evidence="3 4">6</strain>
    </source>
</reference>
<evidence type="ECO:0000313" key="4">
    <source>
        <dbReference type="Proteomes" id="UP000005753"/>
    </source>
</evidence>
<dbReference type="InterPro" id="IPR043128">
    <property type="entry name" value="Rev_trsase/Diguanyl_cyclase"/>
</dbReference>
<organism evidence="3 4">
    <name type="scientific">Eubacterium cellulosolvens (strain ATCC 43171 / JCM 9499 / 6)</name>
    <name type="common">Cillobacterium cellulosolvens</name>
    <dbReference type="NCBI Taxonomy" id="633697"/>
    <lineage>
        <taxon>Bacteria</taxon>
        <taxon>Bacillati</taxon>
        <taxon>Bacillota</taxon>
        <taxon>Clostridia</taxon>
        <taxon>Eubacteriales</taxon>
        <taxon>Eubacteriaceae</taxon>
        <taxon>Eubacterium</taxon>
    </lineage>
</organism>
<dbReference type="GO" id="GO:1902201">
    <property type="term" value="P:negative regulation of bacterial-type flagellum-dependent cell motility"/>
    <property type="evidence" value="ECO:0007669"/>
    <property type="project" value="TreeGrafter"/>
</dbReference>
<dbReference type="STRING" id="633697.EubceDRAFT1_1914"/>
<keyword evidence="1" id="KW-0472">Membrane</keyword>
<keyword evidence="1" id="KW-1133">Transmembrane helix</keyword>
<evidence type="ECO:0000259" key="2">
    <source>
        <dbReference type="PROSITE" id="PS50887"/>
    </source>
</evidence>
<feature type="transmembrane region" description="Helical" evidence="1">
    <location>
        <begin position="72"/>
        <end position="99"/>
    </location>
</feature>
<gene>
    <name evidence="3" type="ORF">EubceDRAFT1_1914</name>
</gene>
<dbReference type="Pfam" id="PF00990">
    <property type="entry name" value="GGDEF"/>
    <property type="match status" value="1"/>
</dbReference>